<gene>
    <name evidence="2" type="ORF">JRO89_XS10G0100400</name>
</gene>
<accession>A0ABQ8HI74</accession>
<evidence type="ECO:0000313" key="3">
    <source>
        <dbReference type="Proteomes" id="UP000827721"/>
    </source>
</evidence>
<dbReference type="Proteomes" id="UP000827721">
    <property type="component" value="Unassembled WGS sequence"/>
</dbReference>
<evidence type="ECO:0000256" key="1">
    <source>
        <dbReference type="SAM" id="MobiDB-lite"/>
    </source>
</evidence>
<evidence type="ECO:0000313" key="2">
    <source>
        <dbReference type="EMBL" id="KAH7560779.1"/>
    </source>
</evidence>
<feature type="region of interest" description="Disordered" evidence="1">
    <location>
        <begin position="80"/>
        <end position="100"/>
    </location>
</feature>
<feature type="region of interest" description="Disordered" evidence="1">
    <location>
        <begin position="283"/>
        <end position="311"/>
    </location>
</feature>
<feature type="compositionally biased region" description="Basic and acidic residues" evidence="1">
    <location>
        <begin position="240"/>
        <end position="269"/>
    </location>
</feature>
<feature type="region of interest" description="Disordered" evidence="1">
    <location>
        <begin position="240"/>
        <end position="271"/>
    </location>
</feature>
<feature type="compositionally biased region" description="Basic and acidic residues" evidence="1">
    <location>
        <begin position="91"/>
        <end position="100"/>
    </location>
</feature>
<feature type="compositionally biased region" description="Basic and acidic residues" evidence="1">
    <location>
        <begin position="186"/>
        <end position="195"/>
    </location>
</feature>
<name>A0ABQ8HI74_9ROSI</name>
<comment type="caution">
    <text evidence="2">The sequence shown here is derived from an EMBL/GenBank/DDBJ whole genome shotgun (WGS) entry which is preliminary data.</text>
</comment>
<organism evidence="2 3">
    <name type="scientific">Xanthoceras sorbifolium</name>
    <dbReference type="NCBI Taxonomy" id="99658"/>
    <lineage>
        <taxon>Eukaryota</taxon>
        <taxon>Viridiplantae</taxon>
        <taxon>Streptophyta</taxon>
        <taxon>Embryophyta</taxon>
        <taxon>Tracheophyta</taxon>
        <taxon>Spermatophyta</taxon>
        <taxon>Magnoliopsida</taxon>
        <taxon>eudicotyledons</taxon>
        <taxon>Gunneridae</taxon>
        <taxon>Pentapetalae</taxon>
        <taxon>rosids</taxon>
        <taxon>malvids</taxon>
        <taxon>Sapindales</taxon>
        <taxon>Sapindaceae</taxon>
        <taxon>Xanthoceroideae</taxon>
        <taxon>Xanthoceras</taxon>
    </lineage>
</organism>
<keyword evidence="3" id="KW-1185">Reference proteome</keyword>
<feature type="compositionally biased region" description="Basic and acidic residues" evidence="1">
    <location>
        <begin position="154"/>
        <end position="164"/>
    </location>
</feature>
<reference evidence="2 3" key="1">
    <citation type="submission" date="2021-02" db="EMBL/GenBank/DDBJ databases">
        <title>Plant Genome Project.</title>
        <authorList>
            <person name="Zhang R.-G."/>
        </authorList>
    </citation>
    <scope>NUCLEOTIDE SEQUENCE [LARGE SCALE GENOMIC DNA]</scope>
    <source>
        <tissue evidence="2">Leaves</tissue>
    </source>
</reference>
<feature type="compositionally biased region" description="Basic and acidic residues" evidence="1">
    <location>
        <begin position="288"/>
        <end position="297"/>
    </location>
</feature>
<dbReference type="EMBL" id="JAFEMO010000010">
    <property type="protein sequence ID" value="KAH7560779.1"/>
    <property type="molecule type" value="Genomic_DNA"/>
</dbReference>
<feature type="region of interest" description="Disordered" evidence="1">
    <location>
        <begin position="154"/>
        <end position="203"/>
    </location>
</feature>
<sequence>MAHEMISNNESLYLSAPTTPTPFTLDHLNFYSAPTSPIPTSKTFTYDYDDDYQDANNSFIEFEFETSRLFIPEDDDFDQMGQSFDSPYDQQQEHHQHKDKESLPAMALLMSCSVMAKSPTVALKFPFPRRSLWNDDFDPFAVALENVKDDNNIEKRNKEKDYRPARSVSPVRALNPKRPNKSMSFHHQDINRSGHDQNGQMEPEGPYSIWFPYRNRKMEPIRLAEPKGVLFARHTRLVKMGHEKAKRQKETGKNGKVSEESSGTRESKRQRMKKLLLRSASMGIGRASNEEKHKDQSESLPPNPKKRFSRKFSFMPTGNSIAHQCNEEKSVSQVTKLTLMQYRPRLFLCMGYGTKYVK</sequence>
<protein>
    <submittedName>
        <fullName evidence="2">Uncharacterized protein</fullName>
    </submittedName>
</protein>
<proteinExistence type="predicted"/>